<evidence type="ECO:0000313" key="3">
    <source>
        <dbReference type="Proteomes" id="UP001234178"/>
    </source>
</evidence>
<organism evidence="2 3">
    <name type="scientific">Daphnia magna</name>
    <dbReference type="NCBI Taxonomy" id="35525"/>
    <lineage>
        <taxon>Eukaryota</taxon>
        <taxon>Metazoa</taxon>
        <taxon>Ecdysozoa</taxon>
        <taxon>Arthropoda</taxon>
        <taxon>Crustacea</taxon>
        <taxon>Branchiopoda</taxon>
        <taxon>Diplostraca</taxon>
        <taxon>Cladocera</taxon>
        <taxon>Anomopoda</taxon>
        <taxon>Daphniidae</taxon>
        <taxon>Daphnia</taxon>
    </lineage>
</organism>
<sequence>MGMAEENNELRVSNSKQRDNPKTVACISQTTWRRSSSSTLKDLHLKLASTCRWIFINYGSCSFGWVCSTWKGLDQNGAHRKRATLLEGEGANRKRIKTINV</sequence>
<comment type="caution">
    <text evidence="2">The sequence shown here is derived from an EMBL/GenBank/DDBJ whole genome shotgun (WGS) entry which is preliminary data.</text>
</comment>
<reference evidence="2 3" key="1">
    <citation type="journal article" date="2023" name="Nucleic Acids Res.">
        <title>The hologenome of Daphnia magna reveals possible DNA methylation and microbiome-mediated evolution of the host genome.</title>
        <authorList>
            <person name="Chaturvedi A."/>
            <person name="Li X."/>
            <person name="Dhandapani V."/>
            <person name="Marshall H."/>
            <person name="Kissane S."/>
            <person name="Cuenca-Cambronero M."/>
            <person name="Asole G."/>
            <person name="Calvet F."/>
            <person name="Ruiz-Romero M."/>
            <person name="Marangio P."/>
            <person name="Guigo R."/>
            <person name="Rago D."/>
            <person name="Mirbahai L."/>
            <person name="Eastwood N."/>
            <person name="Colbourne J.K."/>
            <person name="Zhou J."/>
            <person name="Mallon E."/>
            <person name="Orsini L."/>
        </authorList>
    </citation>
    <scope>NUCLEOTIDE SEQUENCE [LARGE SCALE GENOMIC DNA]</scope>
    <source>
        <strain evidence="2">LRV0_1</strain>
    </source>
</reference>
<accession>A0ABQ9ZUR4</accession>
<evidence type="ECO:0000313" key="2">
    <source>
        <dbReference type="EMBL" id="KAK4016375.1"/>
    </source>
</evidence>
<evidence type="ECO:0000256" key="1">
    <source>
        <dbReference type="SAM" id="MobiDB-lite"/>
    </source>
</evidence>
<dbReference type="Proteomes" id="UP001234178">
    <property type="component" value="Unassembled WGS sequence"/>
</dbReference>
<dbReference type="EMBL" id="JAOYFB010000005">
    <property type="protein sequence ID" value="KAK4016375.1"/>
    <property type="molecule type" value="Genomic_DNA"/>
</dbReference>
<proteinExistence type="predicted"/>
<keyword evidence="3" id="KW-1185">Reference proteome</keyword>
<protein>
    <submittedName>
        <fullName evidence="2">Uncharacterized protein</fullName>
    </submittedName>
</protein>
<name>A0ABQ9ZUR4_9CRUS</name>
<gene>
    <name evidence="2" type="ORF">OUZ56_031327</name>
</gene>
<feature type="region of interest" description="Disordered" evidence="1">
    <location>
        <begin position="1"/>
        <end position="21"/>
    </location>
</feature>